<keyword evidence="1" id="KW-0732">Signal</keyword>
<evidence type="ECO:0000313" key="4">
    <source>
        <dbReference type="Proteomes" id="UP000061809"/>
    </source>
</evidence>
<dbReference type="PATRIC" id="fig|246787.4.peg.2128"/>
<reference evidence="3" key="2">
    <citation type="submission" date="2023-03" db="EMBL/GenBank/DDBJ databases">
        <title>DFI Biobank Strains.</title>
        <authorList>
            <person name="Mostad J."/>
            <person name="Paddock L."/>
            <person name="Medina S."/>
            <person name="Waligurski E."/>
            <person name="Barat B."/>
            <person name="Smith R."/>
            <person name="Burgo V."/>
            <person name="Metcalfe C."/>
            <person name="Woodson C."/>
            <person name="Sundararajan A."/>
            <person name="Ramaswamy R."/>
            <person name="Lin H."/>
            <person name="Pamer E.G."/>
        </authorList>
    </citation>
    <scope>NUCLEOTIDE SEQUENCE</scope>
    <source>
        <strain evidence="3">DFI.9.5</strain>
    </source>
</reference>
<evidence type="ECO:0000256" key="1">
    <source>
        <dbReference type="SAM" id="SignalP"/>
    </source>
</evidence>
<dbReference type="EMBL" id="CP012801">
    <property type="protein sequence ID" value="ALJ59310.1"/>
    <property type="molecule type" value="Genomic_DNA"/>
</dbReference>
<dbReference type="AlphaFoldDB" id="A0A0P0FVC8"/>
<protein>
    <submittedName>
        <fullName evidence="3">DUF5043 domain-containing protein</fullName>
    </submittedName>
</protein>
<dbReference type="STRING" id="246787.BcellWH2_02067"/>
<dbReference type="InterPro" id="IPR032242">
    <property type="entry name" value="DUF5043"/>
</dbReference>
<evidence type="ECO:0000313" key="3">
    <source>
        <dbReference type="EMBL" id="MDE8692976.1"/>
    </source>
</evidence>
<sequence length="69" mass="7997">MNLLIRTLIVSICILFYVSYLHAQTNYYTTTKTFNESGYTYQCDIPPYNLVILYNKSNSSTGKVDEVRT</sequence>
<gene>
    <name evidence="2" type="ORF">BcellWH2_02067</name>
    <name evidence="3" type="ORF">PZH42_02550</name>
</gene>
<dbReference type="EMBL" id="JARFID010000002">
    <property type="protein sequence ID" value="MDE8692976.1"/>
    <property type="molecule type" value="Genomic_DNA"/>
</dbReference>
<feature type="signal peptide" evidence="1">
    <location>
        <begin position="1"/>
        <end position="23"/>
    </location>
</feature>
<dbReference type="RefSeq" id="WP_226810777.1">
    <property type="nucleotide sequence ID" value="NZ_CABMLT010000002.1"/>
</dbReference>
<dbReference type="Proteomes" id="UP001221924">
    <property type="component" value="Unassembled WGS sequence"/>
</dbReference>
<dbReference type="Pfam" id="PF16446">
    <property type="entry name" value="DUF5043"/>
    <property type="match status" value="1"/>
</dbReference>
<dbReference type="KEGG" id="bcel:BcellWH2_02067"/>
<accession>A0A0P0FVC8</accession>
<evidence type="ECO:0000313" key="2">
    <source>
        <dbReference type="EMBL" id="ALJ59310.1"/>
    </source>
</evidence>
<organism evidence="2 4">
    <name type="scientific">Bacteroides cellulosilyticus</name>
    <dbReference type="NCBI Taxonomy" id="246787"/>
    <lineage>
        <taxon>Bacteria</taxon>
        <taxon>Pseudomonadati</taxon>
        <taxon>Bacteroidota</taxon>
        <taxon>Bacteroidia</taxon>
        <taxon>Bacteroidales</taxon>
        <taxon>Bacteroidaceae</taxon>
        <taxon>Bacteroides</taxon>
    </lineage>
</organism>
<dbReference type="Proteomes" id="UP000061809">
    <property type="component" value="Chromosome"/>
</dbReference>
<feature type="chain" id="PRO_5013461197" evidence="1">
    <location>
        <begin position="24"/>
        <end position="69"/>
    </location>
</feature>
<name>A0A0P0FVC8_9BACE</name>
<proteinExistence type="predicted"/>
<reference evidence="2 4" key="1">
    <citation type="journal article" date="2015" name="Science">
        <title>Genetic determinants of in vivo fitness and diet responsiveness in multiple human gut Bacteroides.</title>
        <authorList>
            <person name="Wu M."/>
            <person name="McNulty N.P."/>
            <person name="Rodionov D.A."/>
            <person name="Khoroshkin M.S."/>
            <person name="Griffin N.W."/>
            <person name="Cheng J."/>
            <person name="Latreille P."/>
            <person name="Kerstetter R.A."/>
            <person name="Terrapon N."/>
            <person name="Henrissat B."/>
            <person name="Osterman A.L."/>
            <person name="Gordon J.I."/>
        </authorList>
    </citation>
    <scope>NUCLEOTIDE SEQUENCE [LARGE SCALE GENOMIC DNA]</scope>
    <source>
        <strain evidence="2 4">WH2</strain>
    </source>
</reference>